<protein>
    <submittedName>
        <fullName evidence="3">Transposase</fullName>
    </submittedName>
</protein>
<reference evidence="3" key="1">
    <citation type="submission" date="2017-02" db="UniProtKB">
        <authorList>
            <consortium name="WormBaseParasite"/>
        </authorList>
    </citation>
    <scope>IDENTIFICATION</scope>
</reference>
<evidence type="ECO:0000313" key="2">
    <source>
        <dbReference type="Proteomes" id="UP000268014"/>
    </source>
</evidence>
<dbReference type="EMBL" id="UZAF01020338">
    <property type="protein sequence ID" value="VDO68984.1"/>
    <property type="molecule type" value="Genomic_DNA"/>
</dbReference>
<name>A0A0N4X1C5_HAEPC</name>
<dbReference type="OrthoDB" id="418748at2759"/>
<evidence type="ECO:0000313" key="3">
    <source>
        <dbReference type="WBParaSite" id="HPLM_0001811301-mRNA-1"/>
    </source>
</evidence>
<evidence type="ECO:0000313" key="1">
    <source>
        <dbReference type="EMBL" id="VDO68984.1"/>
    </source>
</evidence>
<keyword evidence="2" id="KW-1185">Reference proteome</keyword>
<dbReference type="WBParaSite" id="HPLM_0001811301-mRNA-1">
    <property type="protein sequence ID" value="HPLM_0001811301-mRNA-1"/>
    <property type="gene ID" value="HPLM_0001811301"/>
</dbReference>
<dbReference type="STRING" id="6290.A0A0N4X1C5"/>
<sequence length="157" mass="18487">MTKPGRRKLDKQTWPWTDHARDKFREKKRQYHAFLIEKTVGNWQRYQIAKKEAKKAIASERAAHYADLNKKHESRDDERYVYRLSKTRIHQAEDIEKSFGINDENGHLLTDPTQTMKRWSEYFGNISTVECTHPAIPCAPPVHVPVWKVTVNKTITA</sequence>
<organism evidence="3">
    <name type="scientific">Haemonchus placei</name>
    <name type="common">Barber's pole worm</name>
    <dbReference type="NCBI Taxonomy" id="6290"/>
    <lineage>
        <taxon>Eukaryota</taxon>
        <taxon>Metazoa</taxon>
        <taxon>Ecdysozoa</taxon>
        <taxon>Nematoda</taxon>
        <taxon>Chromadorea</taxon>
        <taxon>Rhabditida</taxon>
        <taxon>Rhabditina</taxon>
        <taxon>Rhabditomorpha</taxon>
        <taxon>Strongyloidea</taxon>
        <taxon>Trichostrongylidae</taxon>
        <taxon>Haemonchus</taxon>
    </lineage>
</organism>
<accession>A0A0N4X1C5</accession>
<reference evidence="1 2" key="2">
    <citation type="submission" date="2018-11" db="EMBL/GenBank/DDBJ databases">
        <authorList>
            <consortium name="Pathogen Informatics"/>
        </authorList>
    </citation>
    <scope>NUCLEOTIDE SEQUENCE [LARGE SCALE GENOMIC DNA]</scope>
    <source>
        <strain evidence="1 2">MHpl1</strain>
    </source>
</reference>
<dbReference type="Proteomes" id="UP000268014">
    <property type="component" value="Unassembled WGS sequence"/>
</dbReference>
<dbReference type="AlphaFoldDB" id="A0A0N4X1C5"/>
<proteinExistence type="predicted"/>
<gene>
    <name evidence="1" type="ORF">HPLM_LOCUS18105</name>
</gene>